<dbReference type="OrthoDB" id="9775356at2"/>
<dbReference type="AlphaFoldDB" id="A0A0E4GBR4"/>
<keyword evidence="1" id="KW-0175">Coiled coil</keyword>
<protein>
    <submittedName>
        <fullName evidence="2">Uncharacterized</fullName>
    </submittedName>
</protein>
<dbReference type="EMBL" id="CGIH01000039">
    <property type="protein sequence ID" value="CFX96991.1"/>
    <property type="molecule type" value="Genomic_DNA"/>
</dbReference>
<evidence type="ECO:0000313" key="3">
    <source>
        <dbReference type="Proteomes" id="UP000045545"/>
    </source>
</evidence>
<keyword evidence="3" id="KW-1185">Reference proteome</keyword>
<sequence>MSNNSFRFSQKVVGQDRKAIALVIAEALEGQVRYTGAPGFAYEVNDGSTAGSWTVDRDSVVHSPEIRLDEIKSIRPVIDALNMAGLSAEGTMTITLSLEGFGETSLENLRNMLASKETLIKKALSLDRELEVLAENDEIAFPFWNANLNADEVQTYITLVKQMAEQAKAQKRVLRTEKPADNEKYAFRCFLLRLGFIGDDFKTERKVLLSRLSGNGAYRKGRAKAVDENERFS</sequence>
<reference evidence="2 3" key="1">
    <citation type="submission" date="2015-03" db="EMBL/GenBank/DDBJ databases">
        <authorList>
            <person name="Murphy D."/>
        </authorList>
    </citation>
    <scope>NUCLEOTIDE SEQUENCE [LARGE SCALE GENOMIC DNA]</scope>
    <source>
        <strain evidence="2 3">OL-4</strain>
    </source>
</reference>
<accession>A0A0E4GBR4</accession>
<organism evidence="2 3">
    <name type="scientific">Syntrophomonas zehnderi OL-4</name>
    <dbReference type="NCBI Taxonomy" id="690567"/>
    <lineage>
        <taxon>Bacteria</taxon>
        <taxon>Bacillati</taxon>
        <taxon>Bacillota</taxon>
        <taxon>Clostridia</taxon>
        <taxon>Eubacteriales</taxon>
        <taxon>Syntrophomonadaceae</taxon>
        <taxon>Syntrophomonas</taxon>
    </lineage>
</organism>
<gene>
    <name evidence="2" type="ORF">2340</name>
</gene>
<dbReference type="STRING" id="690567.2340"/>
<evidence type="ECO:0000256" key="1">
    <source>
        <dbReference type="SAM" id="Coils"/>
    </source>
</evidence>
<name>A0A0E4GBR4_9FIRM</name>
<proteinExistence type="predicted"/>
<evidence type="ECO:0000313" key="2">
    <source>
        <dbReference type="EMBL" id="CFX96991.1"/>
    </source>
</evidence>
<dbReference type="Proteomes" id="UP000045545">
    <property type="component" value="Unassembled WGS sequence"/>
</dbReference>
<dbReference type="RefSeq" id="WP_046499175.1">
    <property type="nucleotide sequence ID" value="NZ_CGIH01000039.1"/>
</dbReference>
<feature type="coiled-coil region" evidence="1">
    <location>
        <begin position="106"/>
        <end position="136"/>
    </location>
</feature>